<feature type="region of interest" description="Disordered" evidence="4">
    <location>
        <begin position="1"/>
        <end position="59"/>
    </location>
</feature>
<organism evidence="6 7">
    <name type="scientific">Nitzschia inconspicua</name>
    <dbReference type="NCBI Taxonomy" id="303405"/>
    <lineage>
        <taxon>Eukaryota</taxon>
        <taxon>Sar</taxon>
        <taxon>Stramenopiles</taxon>
        <taxon>Ochrophyta</taxon>
        <taxon>Bacillariophyta</taxon>
        <taxon>Bacillariophyceae</taxon>
        <taxon>Bacillariophycidae</taxon>
        <taxon>Bacillariales</taxon>
        <taxon>Bacillariaceae</taxon>
        <taxon>Nitzschia</taxon>
    </lineage>
</organism>
<dbReference type="FunFam" id="3.10.20.10:FF:000002">
    <property type="entry name" value="60S ribosomal protein L18a"/>
    <property type="match status" value="1"/>
</dbReference>
<dbReference type="InterPro" id="IPR028877">
    <property type="entry name" value="Ribosomal_eL20"/>
</dbReference>
<evidence type="ECO:0000256" key="2">
    <source>
        <dbReference type="ARBA" id="ARBA00022980"/>
    </source>
</evidence>
<dbReference type="Proteomes" id="UP000693970">
    <property type="component" value="Unassembled WGS sequence"/>
</dbReference>
<dbReference type="GO" id="GO:1990904">
    <property type="term" value="C:ribonucleoprotein complex"/>
    <property type="evidence" value="ECO:0007669"/>
    <property type="project" value="UniProtKB-KW"/>
</dbReference>
<dbReference type="FunFam" id="3.10.20.10:FF:000001">
    <property type="entry name" value="60S ribosomal protein L18a"/>
    <property type="match status" value="1"/>
</dbReference>
<evidence type="ECO:0000256" key="1">
    <source>
        <dbReference type="ARBA" id="ARBA00009362"/>
    </source>
</evidence>
<dbReference type="PANTHER" id="PTHR10052">
    <property type="entry name" value="60S RIBOSOMAL PROTEIN L18A"/>
    <property type="match status" value="1"/>
</dbReference>
<comment type="similarity">
    <text evidence="1">Belongs to the eukaryotic ribosomal protein eL20 family.</text>
</comment>
<dbReference type="OrthoDB" id="1294322at2759"/>
<dbReference type="HAMAP" id="MF_00273">
    <property type="entry name" value="Ribosomal_eL20"/>
    <property type="match status" value="1"/>
</dbReference>
<gene>
    <name evidence="6" type="ORF">IV203_008710</name>
</gene>
<feature type="compositionally biased region" description="Basic and acidic residues" evidence="4">
    <location>
        <begin position="11"/>
        <end position="23"/>
    </location>
</feature>
<dbReference type="Pfam" id="PF01775">
    <property type="entry name" value="Ribosomal_L18A"/>
    <property type="match status" value="1"/>
</dbReference>
<keyword evidence="7" id="KW-1185">Reference proteome</keyword>
<name>A0A9K3PMA3_9STRA</name>
<evidence type="ECO:0000256" key="3">
    <source>
        <dbReference type="ARBA" id="ARBA00023274"/>
    </source>
</evidence>
<feature type="domain" description="Large ribosomal subunit protein eL20" evidence="5">
    <location>
        <begin position="260"/>
        <end position="382"/>
    </location>
</feature>
<evidence type="ECO:0000313" key="6">
    <source>
        <dbReference type="EMBL" id="KAG7352662.1"/>
    </source>
</evidence>
<dbReference type="AlphaFoldDB" id="A0A9K3PMA3"/>
<dbReference type="GO" id="GO:0006412">
    <property type="term" value="P:translation"/>
    <property type="evidence" value="ECO:0007669"/>
    <property type="project" value="InterPro"/>
</dbReference>
<reference evidence="6" key="2">
    <citation type="submission" date="2021-04" db="EMBL/GenBank/DDBJ databases">
        <authorList>
            <person name="Podell S."/>
        </authorList>
    </citation>
    <scope>NUCLEOTIDE SEQUENCE</scope>
    <source>
        <strain evidence="6">Hildebrandi</strain>
    </source>
</reference>
<proteinExistence type="inferred from homology"/>
<dbReference type="GO" id="GO:0003735">
    <property type="term" value="F:structural constituent of ribosome"/>
    <property type="evidence" value="ECO:0007669"/>
    <property type="project" value="InterPro"/>
</dbReference>
<evidence type="ECO:0000256" key="4">
    <source>
        <dbReference type="SAM" id="MobiDB-lite"/>
    </source>
</evidence>
<sequence length="436" mass="49739">MKEITWSAEENSERRKCELKKSSEQSVIVDTETRSGTKTAGSSIGEDGGRQPPKTETDVRNEARRVACIKRKRNQEIQAEKMVRLRNETLQHVTPGTVVSMKMDPRDVKRARGLLGIVCDRSGNRAGGVQVATEEGIVTADLKKREYFIPSDRYAVQKVQDLALPDKLEVVRQEIMNGLFDLGKQKQKVSMKTAYRQRRSAPYNVPVRENVTTIIDEQFTTEDEQRCKSPVCDRPIPPTSFVVVAFKNFREAIMTVAGLMRQYQVVGRKAPTEEHPNPEAYRMIIFAPNPVVAKSKFWYYMHQFRKMKKTTGEILDVVEIVEKNKRIVKNYGIWLRYSSRSGTHNMYREFRDVTLTGAVSQLYDEMAGRHRTRPRSIQIIRTATVAAKDLKRLNGMQYAKADVKFPLPHRVSSGKRGLKALSSSTYSTVRPTTFLG</sequence>
<accession>A0A9K3PMA3</accession>
<dbReference type="EMBL" id="JAGRRH010000017">
    <property type="protein sequence ID" value="KAG7352662.1"/>
    <property type="molecule type" value="Genomic_DNA"/>
</dbReference>
<evidence type="ECO:0000313" key="7">
    <source>
        <dbReference type="Proteomes" id="UP000693970"/>
    </source>
</evidence>
<feature type="compositionally biased region" description="Polar residues" evidence="4">
    <location>
        <begin position="24"/>
        <end position="42"/>
    </location>
</feature>
<reference evidence="6" key="1">
    <citation type="journal article" date="2021" name="Sci. Rep.">
        <title>Diploid genomic architecture of Nitzschia inconspicua, an elite biomass production diatom.</title>
        <authorList>
            <person name="Oliver A."/>
            <person name="Podell S."/>
            <person name="Pinowska A."/>
            <person name="Traller J.C."/>
            <person name="Smith S.R."/>
            <person name="McClure R."/>
            <person name="Beliaev A."/>
            <person name="Bohutskyi P."/>
            <person name="Hill E.A."/>
            <person name="Rabines A."/>
            <person name="Zheng H."/>
            <person name="Allen L.Z."/>
            <person name="Kuo A."/>
            <person name="Grigoriev I.V."/>
            <person name="Allen A.E."/>
            <person name="Hazlebeck D."/>
            <person name="Allen E.E."/>
        </authorList>
    </citation>
    <scope>NUCLEOTIDE SEQUENCE</scope>
    <source>
        <strain evidence="6">Hildebrandi</strain>
    </source>
</reference>
<dbReference type="InterPro" id="IPR023573">
    <property type="entry name" value="Ribosomal_eL20_dom"/>
</dbReference>
<comment type="caution">
    <text evidence="6">The sequence shown here is derived from an EMBL/GenBank/DDBJ whole genome shotgun (WGS) entry which is preliminary data.</text>
</comment>
<dbReference type="GO" id="GO:0005840">
    <property type="term" value="C:ribosome"/>
    <property type="evidence" value="ECO:0007669"/>
    <property type="project" value="UniProtKB-KW"/>
</dbReference>
<keyword evidence="3" id="KW-0687">Ribonucleoprotein</keyword>
<dbReference type="InterPro" id="IPR021138">
    <property type="entry name" value="Ribosomal_eL20_eukaryotes"/>
</dbReference>
<keyword evidence="2 6" id="KW-0689">Ribosomal protein</keyword>
<evidence type="ECO:0000259" key="5">
    <source>
        <dbReference type="Pfam" id="PF01775"/>
    </source>
</evidence>
<feature type="compositionally biased region" description="Basic and acidic residues" evidence="4">
    <location>
        <begin position="47"/>
        <end position="59"/>
    </location>
</feature>
<protein>
    <submittedName>
        <fullName evidence="6">Ribosomal protein 50S-L18Ae/60S-L20/60S-L18A</fullName>
    </submittedName>
</protein>